<sequence>MSSAAPAGRTYLPLFSLTAHVRGLLTVAGDELRKDGGNRANRVPRANRTEQPKGWAPNLGIRCAV</sequence>
<comment type="caution">
    <text evidence="3">The sequence shown here is derived from an EMBL/GenBank/DDBJ whole genome shotgun (WGS) entry which is preliminary data.</text>
</comment>
<proteinExistence type="predicted"/>
<dbReference type="EMBL" id="BRLF01000006">
    <property type="protein sequence ID" value="GKX47815.1"/>
    <property type="molecule type" value="Genomic_DNA"/>
</dbReference>
<keyword evidence="4" id="KW-1185">Reference proteome</keyword>
<reference evidence="2" key="1">
    <citation type="submission" date="2022-06" db="EMBL/GenBank/DDBJ databases">
        <title>Draft genome sequences of Pectobacterium carotovorum subsp. carotovorum str. NBRC12380.</title>
        <authorList>
            <person name="Wakabayashi Y."/>
            <person name="Kojima K."/>
        </authorList>
    </citation>
    <scope>NUCLEOTIDE SEQUENCE</scope>
    <source>
        <strain evidence="2">NBRC 12380</strain>
    </source>
</reference>
<name>A0AAI9L2P7_PECCC</name>
<evidence type="ECO:0000313" key="5">
    <source>
        <dbReference type="Proteomes" id="UP001165145"/>
    </source>
</evidence>
<evidence type="ECO:0000256" key="1">
    <source>
        <dbReference type="SAM" id="MobiDB-lite"/>
    </source>
</evidence>
<dbReference type="EMBL" id="BSRL01000006">
    <property type="protein sequence ID" value="GLV70259.1"/>
    <property type="molecule type" value="Genomic_DNA"/>
</dbReference>
<dbReference type="Proteomes" id="UP001165145">
    <property type="component" value="Unassembled WGS sequence"/>
</dbReference>
<evidence type="ECO:0000313" key="4">
    <source>
        <dbReference type="Proteomes" id="UP001058167"/>
    </source>
</evidence>
<evidence type="ECO:0000313" key="3">
    <source>
        <dbReference type="EMBL" id="GLV70259.1"/>
    </source>
</evidence>
<reference evidence="3" key="2">
    <citation type="submission" date="2023-02" db="EMBL/GenBank/DDBJ databases">
        <title>Pectobacterium carotovorum subsp. carotovorum NBRC 12380.</title>
        <authorList>
            <person name="Ichikawa N."/>
            <person name="Sato H."/>
            <person name="Tonouchi N."/>
        </authorList>
    </citation>
    <scope>NUCLEOTIDE SEQUENCE</scope>
    <source>
        <strain evidence="3">NBRC 12380</strain>
    </source>
</reference>
<dbReference type="Proteomes" id="UP001058167">
    <property type="component" value="Unassembled WGS sequence"/>
</dbReference>
<feature type="region of interest" description="Disordered" evidence="1">
    <location>
        <begin position="36"/>
        <end position="65"/>
    </location>
</feature>
<accession>A0AAI9L2P7</accession>
<protein>
    <submittedName>
        <fullName evidence="3">Uncharacterized protein</fullName>
    </submittedName>
</protein>
<evidence type="ECO:0000313" key="2">
    <source>
        <dbReference type="EMBL" id="GKX47815.1"/>
    </source>
</evidence>
<gene>
    <name evidence="3" type="ORF">Pcaca03_27030</name>
    <name evidence="2" type="ORF">SOASR016_25670</name>
</gene>
<organism evidence="3 5">
    <name type="scientific">Pectobacterium carotovorum subsp. carotovorum</name>
    <name type="common">Erwinia carotovora subsp. carotovora</name>
    <dbReference type="NCBI Taxonomy" id="555"/>
    <lineage>
        <taxon>Bacteria</taxon>
        <taxon>Pseudomonadati</taxon>
        <taxon>Pseudomonadota</taxon>
        <taxon>Gammaproteobacteria</taxon>
        <taxon>Enterobacterales</taxon>
        <taxon>Pectobacteriaceae</taxon>
        <taxon>Pectobacterium</taxon>
    </lineage>
</organism>
<dbReference type="AlphaFoldDB" id="A0AAI9L2P7"/>